<keyword evidence="3" id="KW-1185">Reference proteome</keyword>
<evidence type="ECO:0000313" key="3">
    <source>
        <dbReference type="Proteomes" id="UP001642409"/>
    </source>
</evidence>
<accession>A0AA86P9D7</accession>
<reference evidence="1" key="1">
    <citation type="submission" date="2023-06" db="EMBL/GenBank/DDBJ databases">
        <authorList>
            <person name="Kurt Z."/>
        </authorList>
    </citation>
    <scope>NUCLEOTIDE SEQUENCE</scope>
</reference>
<name>A0AA86P9D7_9EUKA</name>
<organism evidence="1">
    <name type="scientific">Hexamita inflata</name>
    <dbReference type="NCBI Taxonomy" id="28002"/>
    <lineage>
        <taxon>Eukaryota</taxon>
        <taxon>Metamonada</taxon>
        <taxon>Diplomonadida</taxon>
        <taxon>Hexamitidae</taxon>
        <taxon>Hexamitinae</taxon>
        <taxon>Hexamita</taxon>
    </lineage>
</organism>
<protein>
    <submittedName>
        <fullName evidence="2">Hypothetical_protein</fullName>
    </submittedName>
</protein>
<evidence type="ECO:0000313" key="2">
    <source>
        <dbReference type="EMBL" id="CAL6095189.1"/>
    </source>
</evidence>
<comment type="caution">
    <text evidence="1">The sequence shown here is derived from an EMBL/GenBank/DDBJ whole genome shotgun (WGS) entry which is preliminary data.</text>
</comment>
<sequence>MDSTESRLLRRQYAPLKSLQRYATRVQNKQEGGCIALHPIDVDILSVTIILQHTFDGFKIEYANNFVKYHYLHSKLTFSEIGLNLKIHYYHEVIQFPNDSSFAKTMLNDTQRYFVHYCRQYNRMPHIQPRLIEYQVSILMHKPIHQKLRFESSHNQISCFVIKLISHLALHETLIKVAGKYYHGSKYVSQRCLSFWTPTYKQNEVTVKSQNQKMKSTRNFILKAKSMKRPRNVNNQNIDRTILNSVVSIEAFKYRNQNKVRIKYGTCGSECKITIKLNVKVSRLKRVLKSLVTNVQLKKLQKVILTNTRTRRSVICIISECFTSTVERHYANIT</sequence>
<evidence type="ECO:0000313" key="1">
    <source>
        <dbReference type="EMBL" id="CAI9934507.1"/>
    </source>
</evidence>
<dbReference type="EMBL" id="CAXDID020000473">
    <property type="protein sequence ID" value="CAL6095189.1"/>
    <property type="molecule type" value="Genomic_DNA"/>
</dbReference>
<dbReference type="EMBL" id="CATOUU010000570">
    <property type="protein sequence ID" value="CAI9934507.1"/>
    <property type="molecule type" value="Genomic_DNA"/>
</dbReference>
<dbReference type="Proteomes" id="UP001642409">
    <property type="component" value="Unassembled WGS sequence"/>
</dbReference>
<dbReference type="AlphaFoldDB" id="A0AA86P9D7"/>
<proteinExistence type="predicted"/>
<gene>
    <name evidence="1" type="ORF">HINF_LOCUS22152</name>
    <name evidence="2" type="ORF">HINF_LOCUS67831</name>
</gene>
<reference evidence="2 3" key="2">
    <citation type="submission" date="2024-07" db="EMBL/GenBank/DDBJ databases">
        <authorList>
            <person name="Akdeniz Z."/>
        </authorList>
    </citation>
    <scope>NUCLEOTIDE SEQUENCE [LARGE SCALE GENOMIC DNA]</scope>
</reference>